<comment type="caution">
    <text evidence="1">The sequence shown here is derived from an EMBL/GenBank/DDBJ whole genome shotgun (WGS) entry which is preliminary data.</text>
</comment>
<accession>A0A370HGH8</accession>
<dbReference type="Proteomes" id="UP000255355">
    <property type="component" value="Unassembled WGS sequence"/>
</dbReference>
<protein>
    <submittedName>
        <fullName evidence="1">Uncharacterized protein</fullName>
    </submittedName>
</protein>
<keyword evidence="2" id="KW-1185">Reference proteome</keyword>
<sequence>MNRLRPASAPRGGPAAPPLADIAVRSLAESWRGPREAG</sequence>
<name>A0A370HGH8_9NOCA</name>
<gene>
    <name evidence="1" type="ORF">DFR68_102388</name>
</gene>
<dbReference type="AlphaFoldDB" id="A0A370HGH8"/>
<reference evidence="1 2" key="1">
    <citation type="submission" date="2018-07" db="EMBL/GenBank/DDBJ databases">
        <title>Genomic Encyclopedia of Type Strains, Phase IV (KMG-IV): sequencing the most valuable type-strain genomes for metagenomic binning, comparative biology and taxonomic classification.</title>
        <authorList>
            <person name="Goeker M."/>
        </authorList>
    </citation>
    <scope>NUCLEOTIDE SEQUENCE [LARGE SCALE GENOMIC DNA]</scope>
    <source>
        <strain evidence="1 2">DSM 44952</strain>
    </source>
</reference>
<proteinExistence type="predicted"/>
<dbReference type="EMBL" id="QQAZ01000002">
    <property type="protein sequence ID" value="RDI54264.1"/>
    <property type="molecule type" value="Genomic_DNA"/>
</dbReference>
<evidence type="ECO:0000313" key="2">
    <source>
        <dbReference type="Proteomes" id="UP000255355"/>
    </source>
</evidence>
<organism evidence="1 2">
    <name type="scientific">Nocardia mexicana</name>
    <dbReference type="NCBI Taxonomy" id="279262"/>
    <lineage>
        <taxon>Bacteria</taxon>
        <taxon>Bacillati</taxon>
        <taxon>Actinomycetota</taxon>
        <taxon>Actinomycetes</taxon>
        <taxon>Mycobacteriales</taxon>
        <taxon>Nocardiaceae</taxon>
        <taxon>Nocardia</taxon>
    </lineage>
</organism>
<evidence type="ECO:0000313" key="1">
    <source>
        <dbReference type="EMBL" id="RDI54264.1"/>
    </source>
</evidence>